<dbReference type="PROSITE" id="PS50994">
    <property type="entry name" value="INTEGRASE"/>
    <property type="match status" value="1"/>
</dbReference>
<dbReference type="InParanoid" id="A0A6I8W9K7"/>
<dbReference type="SUPFAM" id="SSF53098">
    <property type="entry name" value="Ribonuclease H-like"/>
    <property type="match status" value="1"/>
</dbReference>
<dbReference type="InterPro" id="IPR036397">
    <property type="entry name" value="RNaseH_sf"/>
</dbReference>
<evidence type="ECO:0000313" key="2">
    <source>
        <dbReference type="Proteomes" id="UP000001819"/>
    </source>
</evidence>
<sequence length="348" mass="38949">MWLINARRECSAIVRKCVHCFHYKPKLLSQIMGNLPADRLRGNRPFEISGVDLFGPVRVSLGIRGKQPLKMYIAVFVCFASKAVHLDIVKDLTSNTFILCLSRFVERRGPLVKLYCDNATNFVGAARMLKERMDAFNAKDEDLKAYAAAHSFSVEFIPPRAPHIGALWESAVKSAKNLLLRAMGSAVLKEDELHTVLVDVEAVLNSRPLVVDSGSPNEGEVVTPAHLLVGRTLVSLPPESELPRPDSSLSYLQRWQLVSAIKQRFWRDWSRDYLLSLQQRGKWSEEVANLEPGRVVAIHEDNVAQMWLTGIVEEAIPGADGKVRVAVIRTKAGVYKRSIHRLAPIPLD</sequence>
<dbReference type="PANTHER" id="PTHR47331:SF5">
    <property type="entry name" value="RIBONUCLEASE H"/>
    <property type="match status" value="1"/>
</dbReference>
<dbReference type="InterPro" id="IPR001584">
    <property type="entry name" value="Integrase_cat-core"/>
</dbReference>
<reference evidence="3" key="1">
    <citation type="submission" date="2025-08" db="UniProtKB">
        <authorList>
            <consortium name="RefSeq"/>
        </authorList>
    </citation>
    <scope>IDENTIFICATION</scope>
    <source>
        <strain evidence="3">MV-25-SWS-2005</strain>
        <tissue evidence="3">Whole body</tissue>
    </source>
</reference>
<proteinExistence type="predicted"/>
<protein>
    <recommendedName>
        <fullName evidence="1">Integrase catalytic domain-containing protein</fullName>
    </recommendedName>
</protein>
<dbReference type="Pfam" id="PF18701">
    <property type="entry name" value="DUF5641"/>
    <property type="match status" value="1"/>
</dbReference>
<dbReference type="AlphaFoldDB" id="A0A6I8W9K7"/>
<name>A0A6I8W9K7_DROPS</name>
<dbReference type="Gene3D" id="3.30.420.10">
    <property type="entry name" value="Ribonuclease H-like superfamily/Ribonuclease H"/>
    <property type="match status" value="1"/>
</dbReference>
<dbReference type="GO" id="GO:0003676">
    <property type="term" value="F:nucleic acid binding"/>
    <property type="evidence" value="ECO:0007669"/>
    <property type="project" value="InterPro"/>
</dbReference>
<evidence type="ECO:0000259" key="1">
    <source>
        <dbReference type="PROSITE" id="PS50994"/>
    </source>
</evidence>
<accession>A0A6I8W9K7</accession>
<organism evidence="2 3">
    <name type="scientific">Drosophila pseudoobscura pseudoobscura</name>
    <name type="common">Fruit fly</name>
    <dbReference type="NCBI Taxonomy" id="46245"/>
    <lineage>
        <taxon>Eukaryota</taxon>
        <taxon>Metazoa</taxon>
        <taxon>Ecdysozoa</taxon>
        <taxon>Arthropoda</taxon>
        <taxon>Hexapoda</taxon>
        <taxon>Insecta</taxon>
        <taxon>Pterygota</taxon>
        <taxon>Neoptera</taxon>
        <taxon>Endopterygota</taxon>
        <taxon>Diptera</taxon>
        <taxon>Brachycera</taxon>
        <taxon>Muscomorpha</taxon>
        <taxon>Ephydroidea</taxon>
        <taxon>Drosophilidae</taxon>
        <taxon>Drosophila</taxon>
        <taxon>Sophophora</taxon>
    </lineage>
</organism>
<dbReference type="GO" id="GO:0015074">
    <property type="term" value="P:DNA integration"/>
    <property type="evidence" value="ECO:0007669"/>
    <property type="project" value="InterPro"/>
</dbReference>
<keyword evidence="2" id="KW-1185">Reference proteome</keyword>
<dbReference type="InterPro" id="IPR040676">
    <property type="entry name" value="DUF5641"/>
</dbReference>
<dbReference type="PANTHER" id="PTHR47331">
    <property type="entry name" value="PHD-TYPE DOMAIN-CONTAINING PROTEIN"/>
    <property type="match status" value="1"/>
</dbReference>
<dbReference type="Proteomes" id="UP000001819">
    <property type="component" value="Chromosome X"/>
</dbReference>
<feature type="domain" description="Integrase catalytic" evidence="1">
    <location>
        <begin position="41"/>
        <end position="232"/>
    </location>
</feature>
<gene>
    <name evidence="3" type="primary">LOC117184939</name>
</gene>
<dbReference type="InterPro" id="IPR012337">
    <property type="entry name" value="RNaseH-like_sf"/>
</dbReference>
<evidence type="ECO:0000313" key="3">
    <source>
        <dbReference type="RefSeq" id="XP_033240070.1"/>
    </source>
</evidence>
<dbReference type="RefSeq" id="XP_033240070.1">
    <property type="nucleotide sequence ID" value="XM_033384179.1"/>
</dbReference>
<dbReference type="KEGG" id="dpo:117184939"/>